<organism evidence="2 3">
    <name type="scientific">Candidatus Pantoea multigeneris</name>
    <dbReference type="NCBI Taxonomy" id="2608357"/>
    <lineage>
        <taxon>Bacteria</taxon>
        <taxon>Pseudomonadati</taxon>
        <taxon>Pseudomonadota</taxon>
        <taxon>Gammaproteobacteria</taxon>
        <taxon>Enterobacterales</taxon>
        <taxon>Erwiniaceae</taxon>
        <taxon>Pantoea</taxon>
    </lineage>
</organism>
<dbReference type="Pfam" id="PF01571">
    <property type="entry name" value="GCV_T"/>
    <property type="match status" value="1"/>
</dbReference>
<comment type="caution">
    <text evidence="2">The sequence shown here is derived from an EMBL/GenBank/DDBJ whole genome shotgun (WGS) entry which is preliminary data.</text>
</comment>
<dbReference type="EMBL" id="VWXF01000004">
    <property type="protein sequence ID" value="NIF22421.1"/>
    <property type="molecule type" value="Genomic_DNA"/>
</dbReference>
<keyword evidence="3" id="KW-1185">Reference proteome</keyword>
<dbReference type="InterPro" id="IPR006222">
    <property type="entry name" value="GCVT_N"/>
</dbReference>
<dbReference type="RefSeq" id="WP_167015071.1">
    <property type="nucleotide sequence ID" value="NZ_VWXF01000004.1"/>
</dbReference>
<dbReference type="InterPro" id="IPR027266">
    <property type="entry name" value="TrmE/GcvT-like"/>
</dbReference>
<name>A0ABX0RDM9_9GAMM</name>
<gene>
    <name evidence="2" type="ORF">F3J40_12520</name>
</gene>
<feature type="domain" description="GCVT N-terminal" evidence="1">
    <location>
        <begin position="70"/>
        <end position="188"/>
    </location>
</feature>
<evidence type="ECO:0000313" key="3">
    <source>
        <dbReference type="Proteomes" id="UP001515683"/>
    </source>
</evidence>
<evidence type="ECO:0000313" key="2">
    <source>
        <dbReference type="EMBL" id="NIF22421.1"/>
    </source>
</evidence>
<dbReference type="Proteomes" id="UP001515683">
    <property type="component" value="Unassembled WGS sequence"/>
</dbReference>
<evidence type="ECO:0000259" key="1">
    <source>
        <dbReference type="Pfam" id="PF01571"/>
    </source>
</evidence>
<dbReference type="Gene3D" id="3.30.70.1520">
    <property type="entry name" value="Heterotetrameric sarcosine oxidase"/>
    <property type="match status" value="1"/>
</dbReference>
<dbReference type="Gene3D" id="3.30.1360.120">
    <property type="entry name" value="Probable tRNA modification gtpase trme, domain 1"/>
    <property type="match status" value="1"/>
</dbReference>
<reference evidence="2 3" key="1">
    <citation type="journal article" date="2019" name="bioRxiv">
        <title>Bacteria contribute to plant secondary compound degradation in a generalist herbivore system.</title>
        <authorList>
            <person name="Francoeur C.B."/>
            <person name="Khadempour L."/>
            <person name="Moreira-Soto R.D."/>
            <person name="Gotting K."/>
            <person name="Book A.J."/>
            <person name="Pinto-Tomas A.A."/>
            <person name="Keefover-Ring K."/>
            <person name="Currie C.R."/>
        </authorList>
    </citation>
    <scope>NUCLEOTIDE SEQUENCE [LARGE SCALE GENOMIC DNA]</scope>
    <source>
        <strain evidence="2">Acro-835</strain>
    </source>
</reference>
<accession>A0ABX0RDM9</accession>
<proteinExistence type="predicted"/>
<sequence>MQNPGYKVTTSPLAHLTAGLKPVSTTTGVTLQDASLQARVGFRGRQAAGWLELHGYQVPVRANQATWQTDGSLVVRLSASEFMVLADSAASQQSVQQLEAGWQLSDIACYLLPRQDTHAWLRLRGPDIAAMMAKLCAVDLSAAAFPAGAVAQTSVARANSIVINAAKPGESAEFWLLIDSSLAAWFWEACGDAMTEFAGQYLPQ</sequence>
<protein>
    <submittedName>
        <fullName evidence="2">Sarcosine oxidase</fullName>
    </submittedName>
</protein>
<dbReference type="SUPFAM" id="SSF103025">
    <property type="entry name" value="Folate-binding domain"/>
    <property type="match status" value="1"/>
</dbReference>